<keyword evidence="2" id="KW-1133">Transmembrane helix</keyword>
<proteinExistence type="predicted"/>
<dbReference type="OrthoDB" id="21251at2759"/>
<keyword evidence="2" id="KW-0472">Membrane</keyword>
<name>A0A8J4PXP2_9MYCE</name>
<evidence type="ECO:0000313" key="5">
    <source>
        <dbReference type="EMBL" id="KAF2076863.1"/>
    </source>
</evidence>
<evidence type="ECO:0000313" key="6">
    <source>
        <dbReference type="Proteomes" id="UP000695562"/>
    </source>
</evidence>
<evidence type="ECO:0000256" key="2">
    <source>
        <dbReference type="SAM" id="Phobius"/>
    </source>
</evidence>
<keyword evidence="6" id="KW-1185">Reference proteome</keyword>
<feature type="compositionally biased region" description="Basic residues" evidence="1">
    <location>
        <begin position="131"/>
        <end position="141"/>
    </location>
</feature>
<organism evidence="5 6">
    <name type="scientific">Polysphondylium violaceum</name>
    <dbReference type="NCBI Taxonomy" id="133409"/>
    <lineage>
        <taxon>Eukaryota</taxon>
        <taxon>Amoebozoa</taxon>
        <taxon>Evosea</taxon>
        <taxon>Eumycetozoa</taxon>
        <taxon>Dictyostelia</taxon>
        <taxon>Dictyosteliales</taxon>
        <taxon>Dictyosteliaceae</taxon>
        <taxon>Polysphondylium</taxon>
    </lineage>
</organism>
<keyword evidence="2" id="KW-0812">Transmembrane</keyword>
<feature type="compositionally biased region" description="Low complexity" evidence="1">
    <location>
        <begin position="98"/>
        <end position="112"/>
    </location>
</feature>
<sequence length="613" mass="69590">MKLNKKYISTLIFFLVAIVSLSNAFQNDANNDDDKINQGVSDMINKPSQSLYDQIVSRLFHHHDSHIEIEKSIQQFGNFWNSLKKTAEKHQKRQQLKTTGDSVNTDTTTSSGESKQDVRDHQHLEQQQDKHHSHKHNHKGFHYNSKNKDNKLVEIGIAVKATLGKKPITDGLTEWLDRNPQELQATASLVGQTLDNSICNSGILQSSSETTNTCNGGEECFIHEMLCNSKYVLVDKNTHLADYDLKQCQVLTMYCPKTNEPVKYIDFKQQYGLNSCKLNSTKCSTDLLSSCEIDVVCDKFTQFNTEKYGFYCVNNQLLCNNVVVPYDEYNKHSDDIKNGKCSTVQVPCTSTNDQCLRLSLNCPTPNNCTLNQQVNSCKEYYCTRSLNTTSCDCPVDYTGTNCQSSEPFTCDVVINSPSTMCKGADFLLSPNPCFSFSHSDKVKFNYSLKCSFLKAPKSPKHKFTYWVDQPKFKISKPAVWEFLSENINLYRLFNNSLLNVIQLDNQQIAGQSPIWVNTTLANIPQNYWIAKRVYTEVSLSTPIPQTSRNGRVADNTLTMAKYFIYAHDYPDRENTNSGIPDWKLAIFIVLGVVCTIALAIAAFIFYRMKLKVN</sequence>
<evidence type="ECO:0000256" key="3">
    <source>
        <dbReference type="SAM" id="SignalP"/>
    </source>
</evidence>
<dbReference type="InterPro" id="IPR000742">
    <property type="entry name" value="EGF"/>
</dbReference>
<reference evidence="5" key="1">
    <citation type="submission" date="2020-01" db="EMBL/GenBank/DDBJ databases">
        <title>Development of genomics and gene disruption for Polysphondylium violaceum indicates a role for the polyketide synthase stlB in stalk morphogenesis.</title>
        <authorList>
            <person name="Narita B."/>
            <person name="Kawabe Y."/>
            <person name="Kin K."/>
            <person name="Saito T."/>
            <person name="Gibbs R."/>
            <person name="Kuspa A."/>
            <person name="Muzny D."/>
            <person name="Queller D."/>
            <person name="Richards S."/>
            <person name="Strassman J."/>
            <person name="Sucgang R."/>
            <person name="Worley K."/>
            <person name="Schaap P."/>
        </authorList>
    </citation>
    <scope>NUCLEOTIDE SEQUENCE</scope>
    <source>
        <strain evidence="5">QSvi11</strain>
    </source>
</reference>
<evidence type="ECO:0000256" key="1">
    <source>
        <dbReference type="SAM" id="MobiDB-lite"/>
    </source>
</evidence>
<accession>A0A8J4PXP2</accession>
<evidence type="ECO:0000259" key="4">
    <source>
        <dbReference type="PROSITE" id="PS00022"/>
    </source>
</evidence>
<dbReference type="AlphaFoldDB" id="A0A8J4PXP2"/>
<feature type="chain" id="PRO_5035209012" description="EGF-like domain-containing protein" evidence="3">
    <location>
        <begin position="25"/>
        <end position="613"/>
    </location>
</feature>
<feature type="region of interest" description="Disordered" evidence="1">
    <location>
        <begin position="90"/>
        <end position="145"/>
    </location>
</feature>
<dbReference type="PROSITE" id="PS00022">
    <property type="entry name" value="EGF_1"/>
    <property type="match status" value="1"/>
</dbReference>
<protein>
    <recommendedName>
        <fullName evidence="4">EGF-like domain-containing protein</fullName>
    </recommendedName>
</protein>
<dbReference type="EMBL" id="AJWJ01000046">
    <property type="protein sequence ID" value="KAF2076863.1"/>
    <property type="molecule type" value="Genomic_DNA"/>
</dbReference>
<feature type="domain" description="EGF-like" evidence="4">
    <location>
        <begin position="391"/>
        <end position="402"/>
    </location>
</feature>
<feature type="signal peptide" evidence="3">
    <location>
        <begin position="1"/>
        <end position="24"/>
    </location>
</feature>
<feature type="compositionally biased region" description="Basic and acidic residues" evidence="1">
    <location>
        <begin position="114"/>
        <end position="130"/>
    </location>
</feature>
<gene>
    <name evidence="5" type="ORF">CYY_001830</name>
</gene>
<dbReference type="Proteomes" id="UP000695562">
    <property type="component" value="Unassembled WGS sequence"/>
</dbReference>
<keyword evidence="3" id="KW-0732">Signal</keyword>
<feature type="transmembrane region" description="Helical" evidence="2">
    <location>
        <begin position="584"/>
        <end position="606"/>
    </location>
</feature>
<comment type="caution">
    <text evidence="5">The sequence shown here is derived from an EMBL/GenBank/DDBJ whole genome shotgun (WGS) entry which is preliminary data.</text>
</comment>